<reference evidence="3" key="1">
    <citation type="journal article" date="2020" name="Genome Biol.">
        <title>Gamete binning: chromosome-level and haplotype-resolved genome assembly enabled by high-throughput single-cell sequencing of gamete genomes.</title>
        <authorList>
            <person name="Campoy J.A."/>
            <person name="Sun H."/>
            <person name="Goel M."/>
            <person name="Jiao W.-B."/>
            <person name="Folz-Donahue K."/>
            <person name="Wang N."/>
            <person name="Rubio M."/>
            <person name="Liu C."/>
            <person name="Kukat C."/>
            <person name="Ruiz D."/>
            <person name="Huettel B."/>
            <person name="Schneeberger K."/>
        </authorList>
    </citation>
    <scope>NUCLEOTIDE SEQUENCE [LARGE SCALE GENOMIC DNA]</scope>
    <source>
        <strain evidence="3">cv. Rojo Pasion</strain>
    </source>
</reference>
<proteinExistence type="predicted"/>
<protein>
    <submittedName>
        <fullName evidence="2">Uncharacterized protein</fullName>
    </submittedName>
</protein>
<dbReference type="PANTHER" id="PTHR34775">
    <property type="entry name" value="TRANSMEMBRANE PROTEIN"/>
    <property type="match status" value="1"/>
</dbReference>
<name>A0A6J5Y9I3_PRUAR</name>
<dbReference type="EMBL" id="CAEKKB010000008">
    <property type="protein sequence ID" value="CAB4321083.1"/>
    <property type="molecule type" value="Genomic_DNA"/>
</dbReference>
<dbReference type="AlphaFoldDB" id="A0A6J5Y9I3"/>
<accession>A0A6J5Y9I3</accession>
<organism evidence="2 3">
    <name type="scientific">Prunus armeniaca</name>
    <name type="common">Apricot</name>
    <name type="synonym">Armeniaca vulgaris</name>
    <dbReference type="NCBI Taxonomy" id="36596"/>
    <lineage>
        <taxon>Eukaryota</taxon>
        <taxon>Viridiplantae</taxon>
        <taxon>Streptophyta</taxon>
        <taxon>Embryophyta</taxon>
        <taxon>Tracheophyta</taxon>
        <taxon>Spermatophyta</taxon>
        <taxon>Magnoliopsida</taxon>
        <taxon>eudicotyledons</taxon>
        <taxon>Gunneridae</taxon>
        <taxon>Pentapetalae</taxon>
        <taxon>rosids</taxon>
        <taxon>fabids</taxon>
        <taxon>Rosales</taxon>
        <taxon>Rosaceae</taxon>
        <taxon>Amygdaloideae</taxon>
        <taxon>Amygdaleae</taxon>
        <taxon>Prunus</taxon>
    </lineage>
</organism>
<gene>
    <name evidence="2" type="ORF">ORAREDHAP_LOCUS50164</name>
</gene>
<keyword evidence="1" id="KW-0472">Membrane</keyword>
<evidence type="ECO:0000313" key="2">
    <source>
        <dbReference type="EMBL" id="CAB4321083.1"/>
    </source>
</evidence>
<dbReference type="OrthoDB" id="676522at2759"/>
<sequence>MVLQDRLLLEIKVHCFASIVVVAFLSVSVIHSPVIDSSVLKDLSFLKEYDHSEVAEFARSSLDGDAHDLGPLQYCNLTALMEDVRVDGYSVFDHSDKGMERKYEFDVVDIEALGENGRTEIGAAENTVEGQPEIGAVESTVEVVRVDPEHEEQVDQEAEAAVNIEEVSEGNNNFISGEVVLQAAHADLVELESSKVEQSQEEMLVLIT</sequence>
<keyword evidence="1" id="KW-0812">Transmembrane</keyword>
<evidence type="ECO:0000256" key="1">
    <source>
        <dbReference type="SAM" id="Phobius"/>
    </source>
</evidence>
<keyword evidence="3" id="KW-1185">Reference proteome</keyword>
<dbReference type="PANTHER" id="PTHR34775:SF4">
    <property type="entry name" value="TRANSMEMBRANE PROTEIN"/>
    <property type="match status" value="1"/>
</dbReference>
<feature type="transmembrane region" description="Helical" evidence="1">
    <location>
        <begin position="7"/>
        <end position="30"/>
    </location>
</feature>
<keyword evidence="1" id="KW-1133">Transmembrane helix</keyword>
<dbReference type="Proteomes" id="UP000507245">
    <property type="component" value="Unassembled WGS sequence"/>
</dbReference>
<evidence type="ECO:0000313" key="3">
    <source>
        <dbReference type="Proteomes" id="UP000507245"/>
    </source>
</evidence>